<dbReference type="EMBL" id="QMKO01001680">
    <property type="protein sequence ID" value="RTG87423.1"/>
    <property type="molecule type" value="Genomic_DNA"/>
</dbReference>
<keyword evidence="4 6" id="KW-1133">Transmembrane helix</keyword>
<dbReference type="InterPro" id="IPR024989">
    <property type="entry name" value="MFS_assoc_dom"/>
</dbReference>
<evidence type="ECO:0000313" key="9">
    <source>
        <dbReference type="Proteomes" id="UP000290809"/>
    </source>
</evidence>
<feature type="transmembrane region" description="Helical" evidence="6">
    <location>
        <begin position="489"/>
        <end position="511"/>
    </location>
</feature>
<dbReference type="SUPFAM" id="SSF103473">
    <property type="entry name" value="MFS general substrate transporter"/>
    <property type="match status" value="1"/>
</dbReference>
<feature type="transmembrane region" description="Helical" evidence="6">
    <location>
        <begin position="89"/>
        <end position="108"/>
    </location>
</feature>
<evidence type="ECO:0000256" key="2">
    <source>
        <dbReference type="ARBA" id="ARBA00005241"/>
    </source>
</evidence>
<feature type="transmembrane region" description="Helical" evidence="6">
    <location>
        <begin position="355"/>
        <end position="378"/>
    </location>
</feature>
<dbReference type="Pfam" id="PF12832">
    <property type="entry name" value="MFS_1_like"/>
    <property type="match status" value="1"/>
</dbReference>
<organism evidence="8 9">
    <name type="scientific">Schistosoma bovis</name>
    <name type="common">Blood fluke</name>
    <dbReference type="NCBI Taxonomy" id="6184"/>
    <lineage>
        <taxon>Eukaryota</taxon>
        <taxon>Metazoa</taxon>
        <taxon>Spiralia</taxon>
        <taxon>Lophotrochozoa</taxon>
        <taxon>Platyhelminthes</taxon>
        <taxon>Trematoda</taxon>
        <taxon>Digenea</taxon>
        <taxon>Strigeidida</taxon>
        <taxon>Schistosomatoidea</taxon>
        <taxon>Schistosomatidae</taxon>
        <taxon>Schistosoma</taxon>
    </lineage>
</organism>
<reference evidence="8 9" key="1">
    <citation type="journal article" date="2019" name="PLoS Pathog.">
        <title>Genome sequence of the bovine parasite Schistosoma bovis Tanzania.</title>
        <authorList>
            <person name="Oey H."/>
            <person name="Zakrzewski M."/>
            <person name="Gobert G."/>
            <person name="Gravermann K."/>
            <person name="Stoye J."/>
            <person name="Jones M."/>
            <person name="Mcmanus D."/>
            <person name="Krause L."/>
        </authorList>
    </citation>
    <scope>NUCLEOTIDE SEQUENCE [LARGE SCALE GENOMIC DNA]</scope>
    <source>
        <strain evidence="8 9">TAN1997</strain>
    </source>
</reference>
<feature type="transmembrane region" description="Helical" evidence="6">
    <location>
        <begin position="257"/>
        <end position="281"/>
    </location>
</feature>
<keyword evidence="9" id="KW-1185">Reference proteome</keyword>
<keyword evidence="3 6" id="KW-0812">Transmembrane</keyword>
<evidence type="ECO:0000256" key="4">
    <source>
        <dbReference type="ARBA" id="ARBA00022989"/>
    </source>
</evidence>
<evidence type="ECO:0000313" key="8">
    <source>
        <dbReference type="EMBL" id="RTG87423.1"/>
    </source>
</evidence>
<feature type="transmembrane region" description="Helical" evidence="6">
    <location>
        <begin position="463"/>
        <end position="483"/>
    </location>
</feature>
<dbReference type="STRING" id="6184.A0A430QIC1"/>
<comment type="similarity">
    <text evidence="2">Belongs to the major facilitator superfamily. MFSD6 family.</text>
</comment>
<feature type="transmembrane region" description="Helical" evidence="6">
    <location>
        <begin position="435"/>
        <end position="456"/>
    </location>
</feature>
<feature type="transmembrane region" description="Helical" evidence="6">
    <location>
        <begin position="302"/>
        <end position="322"/>
    </location>
</feature>
<comment type="caution">
    <text evidence="8">The sequence shown here is derived from an EMBL/GenBank/DDBJ whole genome shotgun (WGS) entry which is preliminary data.</text>
</comment>
<feature type="transmembrane region" description="Helical" evidence="6">
    <location>
        <begin position="25"/>
        <end position="45"/>
    </location>
</feature>
<dbReference type="PANTHER" id="PTHR16172">
    <property type="entry name" value="MAJOR FACILITATOR SUPERFAMILY DOMAIN-CONTAINING PROTEIN 6-LIKE"/>
    <property type="match status" value="1"/>
</dbReference>
<feature type="transmembrane region" description="Helical" evidence="6">
    <location>
        <begin position="532"/>
        <end position="558"/>
    </location>
</feature>
<dbReference type="PANTHER" id="PTHR16172:SF41">
    <property type="entry name" value="MAJOR FACILITATOR SUPERFAMILY DOMAIN-CONTAINING PROTEIN 6-LIKE"/>
    <property type="match status" value="1"/>
</dbReference>
<dbReference type="GO" id="GO:0016020">
    <property type="term" value="C:membrane"/>
    <property type="evidence" value="ECO:0007669"/>
    <property type="project" value="UniProtKB-SubCell"/>
</dbReference>
<name>A0A430QIC1_SCHBO</name>
<evidence type="ECO:0000256" key="6">
    <source>
        <dbReference type="SAM" id="Phobius"/>
    </source>
</evidence>
<evidence type="ECO:0000256" key="3">
    <source>
        <dbReference type="ARBA" id="ARBA00022692"/>
    </source>
</evidence>
<dbReference type="Gene3D" id="1.20.1250.20">
    <property type="entry name" value="MFS general substrate transporter like domains"/>
    <property type="match status" value="2"/>
</dbReference>
<evidence type="ECO:0000259" key="7">
    <source>
        <dbReference type="Pfam" id="PF12832"/>
    </source>
</evidence>
<dbReference type="InterPro" id="IPR051717">
    <property type="entry name" value="MFS_MFSD6"/>
</dbReference>
<evidence type="ECO:0000256" key="1">
    <source>
        <dbReference type="ARBA" id="ARBA00004141"/>
    </source>
</evidence>
<accession>A0A430QIC1</accession>
<feature type="transmembrane region" description="Helical" evidence="6">
    <location>
        <begin position="399"/>
        <end position="423"/>
    </location>
</feature>
<dbReference type="AlphaFoldDB" id="A0A430QIC1"/>
<dbReference type="InterPro" id="IPR036259">
    <property type="entry name" value="MFS_trans_sf"/>
</dbReference>
<dbReference type="Proteomes" id="UP000290809">
    <property type="component" value="Unassembled WGS sequence"/>
</dbReference>
<feature type="transmembrane region" description="Helical" evidence="6">
    <location>
        <begin position="57"/>
        <end position="77"/>
    </location>
</feature>
<keyword evidence="5 6" id="KW-0472">Membrane</keyword>
<gene>
    <name evidence="8" type="ORF">DC041_0008076</name>
</gene>
<feature type="domain" description="Major facilitator superfamily associated" evidence="7">
    <location>
        <begin position="29"/>
        <end position="565"/>
    </location>
</feature>
<comment type="subcellular location">
    <subcellularLocation>
        <location evidence="1">Membrane</location>
        <topology evidence="1">Multi-pass membrane protein</topology>
    </subcellularLocation>
</comment>
<feature type="transmembrane region" description="Helical" evidence="6">
    <location>
        <begin position="564"/>
        <end position="586"/>
    </location>
</feature>
<proteinExistence type="inferred from homology"/>
<sequence>MNLTKEINKKLIAVKINYFFQFCDLFFNLFNFIFILAISSLFVYMNPILATYGLNSYQLGITSLFSNACSCISRIIFGMIADHTKHRNYVLMALSSASLGLMLLFLTIPRNKEYLFNGNMNENGEFVMHLTPLLKNDSQSNYMETLFIDGLNIPPCWPMVLKQCTSSENLIISEKNYYLKAFNSHKLSRVYVGDKNHSYHLSIHVQQKFPINKTIQLSCVEIETSDGSDCAPLVCEHIRNLFFLIYLNKYKPEDASWSVVIFVLILRCLVSSAHAPISNLLDSVTFSILGSGKAHFYGRSRALGSFGFMIGSLLTGFAVYQYTSINYHHTINETNLNLLYYTNNSLNINSVNPNYIPAIIIASLSVGIGTIASIFCNYDNTKSVETHFTKALTTAIRSPTMIQCLVVAFMTGLIISFVAEYNYLILTTIYHVPHYFLGLLTTIAIIVEIPTLLFISGITVKRFGVIACQVISQIMLTIHFIFYTYSTNYWYLLIGEIAYGISYPILMNALLLQTEKVSFEKINENYQILASLQAILTSTMYGLSSSLGGLIWGLLLQYFKARTLFFIAFIYTSICALFFPFVAYYLNKLKC</sequence>
<evidence type="ECO:0000256" key="5">
    <source>
        <dbReference type="ARBA" id="ARBA00023136"/>
    </source>
</evidence>
<protein>
    <recommendedName>
        <fullName evidence="7">Major facilitator superfamily associated domain-containing protein</fullName>
    </recommendedName>
</protein>